<organism evidence="1 2">
    <name type="scientific">Moraxella catarrhalis</name>
    <name type="common">Branhamella catarrhalis</name>
    <dbReference type="NCBI Taxonomy" id="480"/>
    <lineage>
        <taxon>Bacteria</taxon>
        <taxon>Pseudomonadati</taxon>
        <taxon>Pseudomonadota</taxon>
        <taxon>Gammaproteobacteria</taxon>
        <taxon>Moraxellales</taxon>
        <taxon>Moraxellaceae</taxon>
        <taxon>Moraxella</taxon>
    </lineage>
</organism>
<name>A0AB36DMC1_MORCA</name>
<sequence>MIFGNPDNFAIYVDEVRHWLIDQEINGIVGIYINSQFFLTNYGLISLYNDFENILKKLDNIPCNQYIFNLSNIEILKFMLLERYPNWCANSNDEWEENLDNWNDIEENINFDLSLESFSKGHVGSFHLFGIKSLDDKIKLIFYIKNSLQDFFDFSSLDDSNNFSVIIDFSDYVEFVHKLIFFLNEKGVFINKKQH</sequence>
<dbReference type="AlphaFoldDB" id="A0AB36DMC1"/>
<reference evidence="1 2" key="1">
    <citation type="journal article" date="2016" name="Genome Biol. Evol.">
        <title>Comparative Genomic Analyses of the Moraxella catarrhalis Serosensitive and Seroresistant Lineages Demonstrate Their Independent Evolution.</title>
        <authorList>
            <person name="Earl J.P."/>
            <person name="de Vries S.P."/>
            <person name="Ahmed A."/>
            <person name="Powell E."/>
            <person name="Schultz M.P."/>
            <person name="Hermans P.W."/>
            <person name="Hill D.J."/>
            <person name="Zhou Z."/>
            <person name="Constantinidou C.I."/>
            <person name="Hu F.Z."/>
            <person name="Bootsma H.J."/>
            <person name="Ehrlich G.D."/>
        </authorList>
    </citation>
    <scope>NUCLEOTIDE SEQUENCE [LARGE SCALE GENOMIC DNA]</scope>
    <source>
        <strain evidence="1 2">F23</strain>
    </source>
</reference>
<accession>A0AB36DMC1</accession>
<dbReference type="InterPro" id="IPR028958">
    <property type="entry name" value="Imm42"/>
</dbReference>
<comment type="caution">
    <text evidence="1">The sequence shown here is derived from an EMBL/GenBank/DDBJ whole genome shotgun (WGS) entry which is preliminary data.</text>
</comment>
<dbReference type="EMBL" id="LXHQ01000043">
    <property type="protein sequence ID" value="OAV23499.1"/>
    <property type="molecule type" value="Genomic_DNA"/>
</dbReference>
<protein>
    <submittedName>
        <fullName evidence="1">Uncharacterized protein</fullName>
    </submittedName>
</protein>
<dbReference type="Proteomes" id="UP000078295">
    <property type="component" value="Unassembled WGS sequence"/>
</dbReference>
<evidence type="ECO:0000313" key="1">
    <source>
        <dbReference type="EMBL" id="OAV23499.1"/>
    </source>
</evidence>
<proteinExistence type="predicted"/>
<dbReference type="RefSeq" id="WP_064604667.1">
    <property type="nucleotide sequence ID" value="NZ_LXHQ01000043.1"/>
</dbReference>
<evidence type="ECO:0000313" key="2">
    <source>
        <dbReference type="Proteomes" id="UP000078295"/>
    </source>
</evidence>
<gene>
    <name evidence="1" type="ORF">AO370_1668</name>
</gene>
<dbReference type="Pfam" id="PF15593">
    <property type="entry name" value="Imm42"/>
    <property type="match status" value="1"/>
</dbReference>